<dbReference type="Proteomes" id="UP000606653">
    <property type="component" value="Unassembled WGS sequence"/>
</dbReference>
<evidence type="ECO:0000313" key="16">
    <source>
        <dbReference type="Proteomes" id="UP000606653"/>
    </source>
</evidence>
<name>A0ABQ2L0H9_9BACL</name>
<dbReference type="InterPro" id="IPR010259">
    <property type="entry name" value="S8pro/Inhibitor_I9"/>
</dbReference>
<keyword evidence="5 11" id="KW-0732">Signal</keyword>
<keyword evidence="6 8" id="KW-0378">Hydrolase</keyword>
<feature type="active site" description="Charge relay system" evidence="8">
    <location>
        <position position="224"/>
    </location>
</feature>
<dbReference type="InterPro" id="IPR023827">
    <property type="entry name" value="Peptidase_S8_Asp-AS"/>
</dbReference>
<evidence type="ECO:0008006" key="17">
    <source>
        <dbReference type="Google" id="ProtNLM"/>
    </source>
</evidence>
<feature type="domain" description="PA" evidence="13">
    <location>
        <begin position="524"/>
        <end position="594"/>
    </location>
</feature>
<evidence type="ECO:0000256" key="4">
    <source>
        <dbReference type="ARBA" id="ARBA00022670"/>
    </source>
</evidence>
<dbReference type="PANTHER" id="PTHR43806">
    <property type="entry name" value="PEPTIDASE S8"/>
    <property type="match status" value="1"/>
</dbReference>
<evidence type="ECO:0000256" key="11">
    <source>
        <dbReference type="SAM" id="SignalP"/>
    </source>
</evidence>
<dbReference type="EMBL" id="BMLN01000004">
    <property type="protein sequence ID" value="GGN98720.1"/>
    <property type="molecule type" value="Genomic_DNA"/>
</dbReference>
<feature type="domain" description="Peptidase S8/S53" evidence="12">
    <location>
        <begin position="215"/>
        <end position="411"/>
    </location>
</feature>
<feature type="active site" description="Charge relay system" evidence="8">
    <location>
        <position position="269"/>
    </location>
</feature>
<reference evidence="16" key="1">
    <citation type="journal article" date="2019" name="Int. J. Syst. Evol. Microbiol.">
        <title>The Global Catalogue of Microorganisms (GCM) 10K type strain sequencing project: providing services to taxonomists for standard genome sequencing and annotation.</title>
        <authorList>
            <consortium name="The Broad Institute Genomics Platform"/>
            <consortium name="The Broad Institute Genome Sequencing Center for Infectious Disease"/>
            <person name="Wu L."/>
            <person name="Ma J."/>
        </authorList>
    </citation>
    <scope>NUCLEOTIDE SEQUENCE [LARGE SCALE GENOMIC DNA]</scope>
    <source>
        <strain evidence="16">CGMCC 1.6964</strain>
    </source>
</reference>
<dbReference type="Pfam" id="PF05922">
    <property type="entry name" value="Inhibitor_I9"/>
    <property type="match status" value="1"/>
</dbReference>
<dbReference type="InterPro" id="IPR023828">
    <property type="entry name" value="Peptidase_S8_Ser-AS"/>
</dbReference>
<evidence type="ECO:0000256" key="5">
    <source>
        <dbReference type="ARBA" id="ARBA00022729"/>
    </source>
</evidence>
<sequence>MKREQHLFRKLSGVSLSLALALGTALPGMASAQSTKSPSELAPYQLSEESLNGASTEGTMSAFAVQTRDPASIISPKLNTESLHKVRAIIQLSREPVAAAESSAEEAGLRSFSAASAQQLVDSEQSSFLNQAAALGINLDVNYQYDTVLNGFEVTVSAKDLTKLASIPSVISIDENQTYYEIPINENNSSTEANFEIQPLKQMGVDKAWAEGFTGKGLKVGVIDTGVDYLHPDLKDAYKGGYDSFSQDNDPYEEPPIVINGTTYAGTSHGTHVAGTIVGRGTNPTSELVQKGVAYEADLYAYKVLGRNLQTGRASGSSAQVIDGIERAVKDGMDVINLSLGSASNKDANSPDSVAVNNAVLSGVTAVIANGNEANNGNYYYSMGSPASSQLAISVGAVTSESNHYMGTFSASVGNEAVEAPPVEETPEETPALSDEAVQPEAPAADENAAEESAAEQSSEEPAAEEPAAEEPAAEEAAASQSETAAADTVSQAVYGDYGPYTTDILAWRTGQENFAELLGTEPNDAVYANLGSDADYDKLAAQGIDVTGKVVVVSRGSLTFDAKVRGAEAHGAKAIVIFNGNTQPGNPNEADLSESIPGRDAPVGSLAFLGDSFDYVPYFDMSGTEGRKLARQVLELETPEFAITFGTDYPNQIVAGDRMAGFSSRGPNSDENLSIKPDVVAPGVNLLSTYPEYGKFIEGVTYDEAYSRSSGTSMAAPHIAGLALLLKQKYPEWTPYDVRAALANTADTLVNEQGTPYDVYSQGAGRAYVADALNAPALLQAVEEVRILNTDLIEVPVTNYASSTSFGVVSAGGEARSRELQLKSVSGAPVSYTASVVWHNSVTSDPANPIATPDTSDISARLTGLGAGSTVSASAGAPTSFALEIAPSSNAVKGVYEGEVLLQSAGSPDLHLPFVVHVGDERPDNGFGLQDIELTERIITPDGDGQRDTTDVSFTLTADNVNYIQIAAYGVDDKYIGLLGQIVDEDAQGNMRLLEPGRYTFDKIGDTYLDEKTMKLGKLPEGTYQLEIMAVQLTPSGQVANDQYGNPIQYIAYSSYRIAERRILLVEEAIAAFDKEAAVVNTTRIGPNVLKLTSTSEVKFQVTDSDHPNLINSRGALRGLPKEPTVVNLTVTASYKKNSRINETFIVPVTLLPSTPKK</sequence>
<dbReference type="InterPro" id="IPR046450">
    <property type="entry name" value="PA_dom_sf"/>
</dbReference>
<feature type="active site" description="Charge relay system" evidence="8">
    <location>
        <position position="714"/>
    </location>
</feature>
<dbReference type="SUPFAM" id="SSF52025">
    <property type="entry name" value="PA domain"/>
    <property type="match status" value="1"/>
</dbReference>
<comment type="similarity">
    <text evidence="1 8 9">Belongs to the peptidase S8 family.</text>
</comment>
<dbReference type="CDD" id="cd07474">
    <property type="entry name" value="Peptidases_S8_subtilisin_Vpr-like"/>
    <property type="match status" value="1"/>
</dbReference>
<keyword evidence="16" id="KW-1185">Reference proteome</keyword>
<evidence type="ECO:0000256" key="1">
    <source>
        <dbReference type="ARBA" id="ARBA00011073"/>
    </source>
</evidence>
<feature type="chain" id="PRO_5046499520" description="Peptidase" evidence="11">
    <location>
        <begin position="33"/>
        <end position="1159"/>
    </location>
</feature>
<keyword evidence="4 8" id="KW-0645">Protease</keyword>
<dbReference type="PROSITE" id="PS00138">
    <property type="entry name" value="SUBTILASE_SER"/>
    <property type="match status" value="1"/>
</dbReference>
<evidence type="ECO:0000256" key="10">
    <source>
        <dbReference type="SAM" id="MobiDB-lite"/>
    </source>
</evidence>
<dbReference type="InterPro" id="IPR000209">
    <property type="entry name" value="Peptidase_S8/S53_dom"/>
</dbReference>
<feature type="compositionally biased region" description="Acidic residues" evidence="10">
    <location>
        <begin position="448"/>
        <end position="474"/>
    </location>
</feature>
<evidence type="ECO:0000259" key="13">
    <source>
        <dbReference type="Pfam" id="PF02225"/>
    </source>
</evidence>
<dbReference type="Pfam" id="PF00082">
    <property type="entry name" value="Peptidase_S8"/>
    <property type="match status" value="2"/>
</dbReference>
<keyword evidence="3" id="KW-0964">Secreted</keyword>
<feature type="signal peptide" evidence="11">
    <location>
        <begin position="1"/>
        <end position="32"/>
    </location>
</feature>
<dbReference type="PROSITE" id="PS00137">
    <property type="entry name" value="SUBTILASE_HIS"/>
    <property type="match status" value="1"/>
</dbReference>
<dbReference type="InterPro" id="IPR003137">
    <property type="entry name" value="PA_domain"/>
</dbReference>
<feature type="compositionally biased region" description="Low complexity" evidence="10">
    <location>
        <begin position="475"/>
        <end position="487"/>
    </location>
</feature>
<feature type="region of interest" description="Disordered" evidence="10">
    <location>
        <begin position="418"/>
        <end position="487"/>
    </location>
</feature>
<dbReference type="InterPro" id="IPR015500">
    <property type="entry name" value="Peptidase_S8_subtilisin-rel"/>
</dbReference>
<feature type="domain" description="Peptidase S8/S53" evidence="12">
    <location>
        <begin position="655"/>
        <end position="757"/>
    </location>
</feature>
<evidence type="ECO:0000256" key="6">
    <source>
        <dbReference type="ARBA" id="ARBA00022801"/>
    </source>
</evidence>
<dbReference type="SUPFAM" id="SSF52743">
    <property type="entry name" value="Subtilisin-like"/>
    <property type="match status" value="1"/>
</dbReference>
<evidence type="ECO:0000259" key="12">
    <source>
        <dbReference type="Pfam" id="PF00082"/>
    </source>
</evidence>
<dbReference type="Gene3D" id="3.50.30.30">
    <property type="match status" value="1"/>
</dbReference>
<dbReference type="Pfam" id="PF02225">
    <property type="entry name" value="PA"/>
    <property type="match status" value="1"/>
</dbReference>
<keyword evidence="7 8" id="KW-0720">Serine protease</keyword>
<dbReference type="PANTHER" id="PTHR43806:SF65">
    <property type="entry name" value="SERINE PROTEASE APRX"/>
    <property type="match status" value="1"/>
</dbReference>
<proteinExistence type="inferred from homology"/>
<evidence type="ECO:0000256" key="9">
    <source>
        <dbReference type="RuleBase" id="RU003355"/>
    </source>
</evidence>
<protein>
    <recommendedName>
        <fullName evidence="17">Peptidase</fullName>
    </recommendedName>
</protein>
<keyword evidence="2" id="KW-0134">Cell wall</keyword>
<dbReference type="InterPro" id="IPR050131">
    <property type="entry name" value="Peptidase_S8_subtilisin-like"/>
</dbReference>
<accession>A0ABQ2L0H9</accession>
<dbReference type="Gene3D" id="3.40.50.200">
    <property type="entry name" value="Peptidase S8/S53 domain"/>
    <property type="match status" value="2"/>
</dbReference>
<evidence type="ECO:0000256" key="7">
    <source>
        <dbReference type="ARBA" id="ARBA00022825"/>
    </source>
</evidence>
<dbReference type="InterPro" id="IPR022398">
    <property type="entry name" value="Peptidase_S8_His-AS"/>
</dbReference>
<feature type="domain" description="Inhibitor I9" evidence="14">
    <location>
        <begin position="116"/>
        <end position="180"/>
    </location>
</feature>
<evidence type="ECO:0000256" key="3">
    <source>
        <dbReference type="ARBA" id="ARBA00022525"/>
    </source>
</evidence>
<gene>
    <name evidence="15" type="ORF">GCM10010969_18140</name>
</gene>
<evidence type="ECO:0000256" key="2">
    <source>
        <dbReference type="ARBA" id="ARBA00022512"/>
    </source>
</evidence>
<dbReference type="PROSITE" id="PS51892">
    <property type="entry name" value="SUBTILASE"/>
    <property type="match status" value="1"/>
</dbReference>
<organism evidence="15 16">
    <name type="scientific">Saccharibacillus kuerlensis</name>
    <dbReference type="NCBI Taxonomy" id="459527"/>
    <lineage>
        <taxon>Bacteria</taxon>
        <taxon>Bacillati</taxon>
        <taxon>Bacillota</taxon>
        <taxon>Bacilli</taxon>
        <taxon>Bacillales</taxon>
        <taxon>Paenibacillaceae</taxon>
        <taxon>Saccharibacillus</taxon>
    </lineage>
</organism>
<evidence type="ECO:0000259" key="14">
    <source>
        <dbReference type="Pfam" id="PF05922"/>
    </source>
</evidence>
<dbReference type="PRINTS" id="PR00723">
    <property type="entry name" value="SUBTILISIN"/>
</dbReference>
<dbReference type="RefSeq" id="WP_018976025.1">
    <property type="nucleotide sequence ID" value="NZ_BMLN01000004.1"/>
</dbReference>
<dbReference type="PROSITE" id="PS00136">
    <property type="entry name" value="SUBTILASE_ASP"/>
    <property type="match status" value="1"/>
</dbReference>
<comment type="caution">
    <text evidence="15">The sequence shown here is derived from an EMBL/GenBank/DDBJ whole genome shotgun (WGS) entry which is preliminary data.</text>
</comment>
<evidence type="ECO:0000313" key="15">
    <source>
        <dbReference type="EMBL" id="GGN98720.1"/>
    </source>
</evidence>
<dbReference type="InterPro" id="IPR034213">
    <property type="entry name" value="S8_Vpr-like"/>
</dbReference>
<dbReference type="InterPro" id="IPR036852">
    <property type="entry name" value="Peptidase_S8/S53_dom_sf"/>
</dbReference>
<evidence type="ECO:0000256" key="8">
    <source>
        <dbReference type="PROSITE-ProRule" id="PRU01240"/>
    </source>
</evidence>